<feature type="compositionally biased region" description="Pro residues" evidence="1">
    <location>
        <begin position="72"/>
        <end position="110"/>
    </location>
</feature>
<feature type="compositionally biased region" description="Pro residues" evidence="1">
    <location>
        <begin position="7"/>
        <end position="47"/>
    </location>
</feature>
<feature type="region of interest" description="Disordered" evidence="1">
    <location>
        <begin position="220"/>
        <end position="280"/>
    </location>
</feature>
<protein>
    <submittedName>
        <fullName evidence="2">Uncharacterized protein</fullName>
    </submittedName>
</protein>
<dbReference type="Proteomes" id="UP001465755">
    <property type="component" value="Unassembled WGS sequence"/>
</dbReference>
<gene>
    <name evidence="2" type="ORF">WJX73_005950</name>
</gene>
<dbReference type="PRINTS" id="PR01217">
    <property type="entry name" value="PRICHEXTENSN"/>
</dbReference>
<comment type="caution">
    <text evidence="2">The sequence shown here is derived from an EMBL/GenBank/DDBJ whole genome shotgun (WGS) entry which is preliminary data.</text>
</comment>
<reference evidence="2 3" key="1">
    <citation type="journal article" date="2024" name="Nat. Commun.">
        <title>Phylogenomics reveals the evolutionary origins of lichenization in chlorophyte algae.</title>
        <authorList>
            <person name="Puginier C."/>
            <person name="Libourel C."/>
            <person name="Otte J."/>
            <person name="Skaloud P."/>
            <person name="Haon M."/>
            <person name="Grisel S."/>
            <person name="Petersen M."/>
            <person name="Berrin J.G."/>
            <person name="Delaux P.M."/>
            <person name="Dal Grande F."/>
            <person name="Keller J."/>
        </authorList>
    </citation>
    <scope>NUCLEOTIDE SEQUENCE [LARGE SCALE GENOMIC DNA]</scope>
    <source>
        <strain evidence="2 3">SAG 2036</strain>
    </source>
</reference>
<sequence>MPKPRHAPSPSPPPLPLPPPYLPPVAPSPPPASPKPLPKVPPPPARPPVTANGPLPSNYGTSRYRPQITRNPPMPTPMAPPGKPYSPPPGQPQMGFPPLPPFPPHQPAPFAPGTLAPPGGWQPPPPFLVYAPSGQVVVNKEPNASSLLGQQHYKMAPVPIVDPADPLSPTTSKDLNLLPHNLSAMHRPDIGNPPAPALRNLPLLTTCYPLPTSAPHGYRNNVSEGPPLGPAVSLPANWDTADMPAPPGSGRGADSNPDPFYGRQGASCKRYRPGAEDDPEKAMAGLENGTYVIPTIQSGDWQLANNGHARSGMPLGAQAADNVYLAPPQGSGPVFPVPVPPGPVAFGRRLLGRKALVK</sequence>
<keyword evidence="3" id="KW-1185">Reference proteome</keyword>
<evidence type="ECO:0000313" key="2">
    <source>
        <dbReference type="EMBL" id="KAK9813735.1"/>
    </source>
</evidence>
<name>A0AAW1PVE3_9CHLO</name>
<evidence type="ECO:0000256" key="1">
    <source>
        <dbReference type="SAM" id="MobiDB-lite"/>
    </source>
</evidence>
<evidence type="ECO:0000313" key="3">
    <source>
        <dbReference type="Proteomes" id="UP001465755"/>
    </source>
</evidence>
<feature type="region of interest" description="Disordered" evidence="1">
    <location>
        <begin position="1"/>
        <end position="119"/>
    </location>
</feature>
<accession>A0AAW1PVE3</accession>
<organism evidence="2 3">
    <name type="scientific">Symbiochloris irregularis</name>
    <dbReference type="NCBI Taxonomy" id="706552"/>
    <lineage>
        <taxon>Eukaryota</taxon>
        <taxon>Viridiplantae</taxon>
        <taxon>Chlorophyta</taxon>
        <taxon>core chlorophytes</taxon>
        <taxon>Trebouxiophyceae</taxon>
        <taxon>Trebouxiales</taxon>
        <taxon>Trebouxiaceae</taxon>
        <taxon>Symbiochloris</taxon>
    </lineage>
</organism>
<dbReference type="EMBL" id="JALJOQ010000003">
    <property type="protein sequence ID" value="KAK9813735.1"/>
    <property type="molecule type" value="Genomic_DNA"/>
</dbReference>
<proteinExistence type="predicted"/>
<dbReference type="AlphaFoldDB" id="A0AAW1PVE3"/>